<dbReference type="Proteomes" id="UP001165082">
    <property type="component" value="Unassembled WGS sequence"/>
</dbReference>
<evidence type="ECO:0000313" key="2">
    <source>
        <dbReference type="Proteomes" id="UP001165082"/>
    </source>
</evidence>
<proteinExistence type="predicted"/>
<feature type="non-terminal residue" evidence="1">
    <location>
        <position position="1"/>
    </location>
</feature>
<dbReference type="EMBL" id="BRXZ01005958">
    <property type="protein sequence ID" value="GMH53033.1"/>
    <property type="molecule type" value="Genomic_DNA"/>
</dbReference>
<reference evidence="1" key="1">
    <citation type="submission" date="2022-07" db="EMBL/GenBank/DDBJ databases">
        <title>Genome analysis of Parmales, a sister group of diatoms, reveals the evolutionary specialization of diatoms from phago-mixotrophs to photoautotrophs.</title>
        <authorList>
            <person name="Ban H."/>
            <person name="Sato S."/>
            <person name="Yoshikawa S."/>
            <person name="Kazumasa Y."/>
            <person name="Nakamura Y."/>
            <person name="Ichinomiya M."/>
            <person name="Saitoh K."/>
            <person name="Sato N."/>
            <person name="Blanc-Mathieu R."/>
            <person name="Endo H."/>
            <person name="Kuwata A."/>
            <person name="Ogata H."/>
        </authorList>
    </citation>
    <scope>NUCLEOTIDE SEQUENCE</scope>
</reference>
<comment type="caution">
    <text evidence="1">The sequence shown here is derived from an EMBL/GenBank/DDBJ whole genome shotgun (WGS) entry which is preliminary data.</text>
</comment>
<name>A0A9W6ZL64_9STRA</name>
<accession>A0A9W6ZL64</accession>
<organism evidence="1 2">
    <name type="scientific">Triparma retinervis</name>
    <dbReference type="NCBI Taxonomy" id="2557542"/>
    <lineage>
        <taxon>Eukaryota</taxon>
        <taxon>Sar</taxon>
        <taxon>Stramenopiles</taxon>
        <taxon>Ochrophyta</taxon>
        <taxon>Bolidophyceae</taxon>
        <taxon>Parmales</taxon>
        <taxon>Triparmaceae</taxon>
        <taxon>Triparma</taxon>
    </lineage>
</organism>
<keyword evidence="2" id="KW-1185">Reference proteome</keyword>
<dbReference type="AlphaFoldDB" id="A0A9W6ZL64"/>
<gene>
    <name evidence="1" type="ORF">TrRE_jg3567</name>
</gene>
<sequence length="170" mass="19430">SKPNRDFVRWHWSDFVLQPYSAHSRTVVQAQRDFVRWHWSDPVLQPYSAHSRTVVQAQRDFVRWHWSDFVLQPYSAHARTLKPDPGAGTSVTRNDCEIKGAHIWAAAAALCQNTHLLFNTKTLPTLANTIHSCTLLNIEQHEFDFFSKIIAPQARQAAIERSITSPNATA</sequence>
<protein>
    <submittedName>
        <fullName evidence="1">Uncharacterized protein</fullName>
    </submittedName>
</protein>
<evidence type="ECO:0000313" key="1">
    <source>
        <dbReference type="EMBL" id="GMH53033.1"/>
    </source>
</evidence>